<dbReference type="PANTHER" id="PTHR16675:SF237">
    <property type="entry name" value="MHC CLASS I ANTIGEN TRANSCRIPT VARIANT 1-RELATED"/>
    <property type="match status" value="1"/>
</dbReference>
<keyword evidence="7" id="KW-1185">Reference proteome</keyword>
<evidence type="ECO:0000313" key="7">
    <source>
        <dbReference type="Proteomes" id="UP000261360"/>
    </source>
</evidence>
<evidence type="ECO:0000256" key="1">
    <source>
        <dbReference type="ARBA" id="ARBA00023180"/>
    </source>
</evidence>
<dbReference type="GO" id="GO:0009897">
    <property type="term" value="C:external side of plasma membrane"/>
    <property type="evidence" value="ECO:0007669"/>
    <property type="project" value="TreeGrafter"/>
</dbReference>
<dbReference type="InterPro" id="IPR011161">
    <property type="entry name" value="MHC_I-like_Ag-recog"/>
</dbReference>
<accession>A0A3B4XIW0</accession>
<dbReference type="Gene3D" id="3.30.500.10">
    <property type="entry name" value="MHC class I-like antigen recognition-like"/>
    <property type="match status" value="1"/>
</dbReference>
<dbReference type="GO" id="GO:0006955">
    <property type="term" value="P:immune response"/>
    <property type="evidence" value="ECO:0007669"/>
    <property type="project" value="TreeGrafter"/>
</dbReference>
<dbReference type="InterPro" id="IPR001039">
    <property type="entry name" value="MHC_I_a_a1/a2"/>
</dbReference>
<dbReference type="Proteomes" id="UP000261360">
    <property type="component" value="Unplaced"/>
</dbReference>
<dbReference type="PRINTS" id="PR01638">
    <property type="entry name" value="MHCCLASSI"/>
</dbReference>
<dbReference type="PANTHER" id="PTHR16675">
    <property type="entry name" value="MHC CLASS I-RELATED"/>
    <property type="match status" value="1"/>
</dbReference>
<evidence type="ECO:0000256" key="4">
    <source>
        <dbReference type="SAM" id="SignalP"/>
    </source>
</evidence>
<feature type="domain" description="Ig-like" evidence="5">
    <location>
        <begin position="201"/>
        <end position="288"/>
    </location>
</feature>
<dbReference type="SUPFAM" id="SSF54452">
    <property type="entry name" value="MHC antigen-recognition domain"/>
    <property type="match status" value="1"/>
</dbReference>
<keyword evidence="3" id="KW-0812">Transmembrane</keyword>
<evidence type="ECO:0000313" key="6">
    <source>
        <dbReference type="Ensembl" id="ENSSLDP00000017909.1"/>
    </source>
</evidence>
<reference evidence="6" key="1">
    <citation type="submission" date="2025-08" db="UniProtKB">
        <authorList>
            <consortium name="Ensembl"/>
        </authorList>
    </citation>
    <scope>IDENTIFICATION</scope>
</reference>
<dbReference type="FunFam" id="2.60.40.10:FF:000943">
    <property type="entry name" value="Classical MHC class I molecule, alpha-chain"/>
    <property type="match status" value="1"/>
</dbReference>
<dbReference type="InterPro" id="IPR007110">
    <property type="entry name" value="Ig-like_dom"/>
</dbReference>
<comment type="similarity">
    <text evidence="2">Belongs to the MHC class I family.</text>
</comment>
<dbReference type="FunFam" id="3.30.500.10:FF:000001">
    <property type="entry name" value="H-2 class I histocompatibility antigen, alpha chain"/>
    <property type="match status" value="1"/>
</dbReference>
<evidence type="ECO:0000256" key="3">
    <source>
        <dbReference type="SAM" id="Phobius"/>
    </source>
</evidence>
<dbReference type="Pfam" id="PF00129">
    <property type="entry name" value="MHC_I"/>
    <property type="match status" value="1"/>
</dbReference>
<keyword evidence="1" id="KW-0325">Glycoprotein</keyword>
<dbReference type="GeneTree" id="ENSGT01120000271828"/>
<dbReference type="PROSITE" id="PS50835">
    <property type="entry name" value="IG_LIKE"/>
    <property type="match status" value="1"/>
</dbReference>
<protein>
    <submittedName>
        <fullName evidence="6">Major histocompatibility complex class I-related gene protein-like</fullName>
    </submittedName>
</protein>
<dbReference type="InterPro" id="IPR036179">
    <property type="entry name" value="Ig-like_dom_sf"/>
</dbReference>
<dbReference type="AlphaFoldDB" id="A0A3B4XIW0"/>
<sequence>MKELFVLLLLCDVASPVTHSLKYLLTATTGIPNFPEFIGAAMVDEVQVGYCDSNIKTAEPKQDWMKKIIKDDPQHLEWYTLKCFGNQQVFRTNIDNLKERLNQTQGVHILQRMNGCEWDDDTGEVVGYNQYGYDGEDFIALDLQTLTWVAPKPQAVVTKLRWDAEKARLEYNKNYYIHKCPDWLKKYVNYGQSFLQRTELPSVSLLQKTPSSPVSCHATGFYPHRAVMFWRKDGEDLHEGVDQGEILPNHDETFQMRVDLNISSVTPEDWRRYDCVFQLSGVKEDVVTKLDKEVIRTNEEFPAAAVIGGVALLLLTLCISGFFIWRRNNNGEEQCRAPPPLPVI</sequence>
<dbReference type="InterPro" id="IPR011162">
    <property type="entry name" value="MHC_I/II-like_Ag-recog"/>
</dbReference>
<dbReference type="SMART" id="SM00407">
    <property type="entry name" value="IGc1"/>
    <property type="match status" value="1"/>
</dbReference>
<dbReference type="SUPFAM" id="SSF48726">
    <property type="entry name" value="Immunoglobulin"/>
    <property type="match status" value="1"/>
</dbReference>
<evidence type="ECO:0000256" key="2">
    <source>
        <dbReference type="RuleBase" id="RU004439"/>
    </source>
</evidence>
<dbReference type="InterPro" id="IPR050208">
    <property type="entry name" value="MHC_class-I_related"/>
</dbReference>
<keyword evidence="3" id="KW-1133">Transmembrane helix</keyword>
<keyword evidence="4" id="KW-0732">Signal</keyword>
<reference evidence="6" key="2">
    <citation type="submission" date="2025-09" db="UniProtKB">
        <authorList>
            <consortium name="Ensembl"/>
        </authorList>
    </citation>
    <scope>IDENTIFICATION</scope>
</reference>
<feature type="signal peptide" evidence="4">
    <location>
        <begin position="1"/>
        <end position="20"/>
    </location>
</feature>
<dbReference type="InterPro" id="IPR003597">
    <property type="entry name" value="Ig_C1-set"/>
</dbReference>
<dbReference type="Pfam" id="PF07654">
    <property type="entry name" value="C1-set"/>
    <property type="match status" value="1"/>
</dbReference>
<dbReference type="InterPro" id="IPR013783">
    <property type="entry name" value="Ig-like_fold"/>
</dbReference>
<proteinExistence type="inferred from homology"/>
<name>A0A3B4XIW0_SERLL</name>
<dbReference type="Gene3D" id="2.60.40.10">
    <property type="entry name" value="Immunoglobulins"/>
    <property type="match status" value="1"/>
</dbReference>
<dbReference type="InterPro" id="IPR037055">
    <property type="entry name" value="MHC_I-like_Ag-recog_sf"/>
</dbReference>
<dbReference type="GO" id="GO:0005615">
    <property type="term" value="C:extracellular space"/>
    <property type="evidence" value="ECO:0007669"/>
    <property type="project" value="TreeGrafter"/>
</dbReference>
<dbReference type="Ensembl" id="ENSSLDT00000018520.1">
    <property type="protein sequence ID" value="ENSSLDP00000017909.1"/>
    <property type="gene ID" value="ENSSLDG00000013923.1"/>
</dbReference>
<feature type="transmembrane region" description="Helical" evidence="3">
    <location>
        <begin position="301"/>
        <end position="325"/>
    </location>
</feature>
<evidence type="ECO:0000259" key="5">
    <source>
        <dbReference type="PROSITE" id="PS50835"/>
    </source>
</evidence>
<feature type="chain" id="PRO_5017218855" evidence="4">
    <location>
        <begin position="21"/>
        <end position="344"/>
    </location>
</feature>
<organism evidence="6 7">
    <name type="scientific">Seriola lalandi dorsalis</name>
    <dbReference type="NCBI Taxonomy" id="1841481"/>
    <lineage>
        <taxon>Eukaryota</taxon>
        <taxon>Metazoa</taxon>
        <taxon>Chordata</taxon>
        <taxon>Craniata</taxon>
        <taxon>Vertebrata</taxon>
        <taxon>Euteleostomi</taxon>
        <taxon>Actinopterygii</taxon>
        <taxon>Neopterygii</taxon>
        <taxon>Teleostei</taxon>
        <taxon>Neoteleostei</taxon>
        <taxon>Acanthomorphata</taxon>
        <taxon>Carangaria</taxon>
        <taxon>Carangiformes</taxon>
        <taxon>Carangidae</taxon>
        <taxon>Seriola</taxon>
    </lineage>
</organism>
<keyword evidence="3" id="KW-0472">Membrane</keyword>